<dbReference type="InterPro" id="IPR050103">
    <property type="entry name" value="Class-III_PLP-dep_AT"/>
</dbReference>
<dbReference type="PIRSF" id="PIRSF000521">
    <property type="entry name" value="Transaminase_4ab_Lys_Orn"/>
    <property type="match status" value="1"/>
</dbReference>
<feature type="modified residue" description="N6-(pyridoxal phosphate)lysine" evidence="4">
    <location>
        <position position="252"/>
    </location>
</feature>
<comment type="similarity">
    <text evidence="4">Belongs to the class-III pyridoxal-phosphate-dependent aminotransferase family. ArgD subfamily.</text>
</comment>
<evidence type="ECO:0000256" key="2">
    <source>
        <dbReference type="ARBA" id="ARBA00022679"/>
    </source>
</evidence>
<comment type="miscellaneous">
    <text evidence="4">May also have succinyldiaminopimelate aminotransferase activity, thus carrying out the corresponding step in lysine biosynthesis.</text>
</comment>
<dbReference type="KEGG" id="dfg:B0537_02190"/>
<dbReference type="InterPro" id="IPR015424">
    <property type="entry name" value="PyrdxlP-dep_Trfase"/>
</dbReference>
<dbReference type="InterPro" id="IPR015422">
    <property type="entry name" value="PyrdxlP-dep_Trfase_small"/>
</dbReference>
<gene>
    <name evidence="4" type="primary">argD</name>
    <name evidence="5" type="ORF">B0537_02190</name>
</gene>
<keyword evidence="6" id="KW-1185">Reference proteome</keyword>
<comment type="subcellular location">
    <subcellularLocation>
        <location evidence="4">Cytoplasm</location>
    </subcellularLocation>
</comment>
<evidence type="ECO:0000256" key="4">
    <source>
        <dbReference type="HAMAP-Rule" id="MF_01107"/>
    </source>
</evidence>
<feature type="binding site" evidence="4">
    <location>
        <position position="138"/>
    </location>
    <ligand>
        <name>pyridoxal 5'-phosphate</name>
        <dbReference type="ChEBI" id="CHEBI:597326"/>
    </ligand>
</feature>
<keyword evidence="4" id="KW-0963">Cytoplasm</keyword>
<dbReference type="FunFam" id="3.40.640.10:FF:000004">
    <property type="entry name" value="Acetylornithine aminotransferase"/>
    <property type="match status" value="1"/>
</dbReference>
<dbReference type="Proteomes" id="UP000189464">
    <property type="component" value="Chromosome"/>
</dbReference>
<dbReference type="HAMAP" id="MF_01107">
    <property type="entry name" value="ArgD_aminotrans_3"/>
    <property type="match status" value="1"/>
</dbReference>
<dbReference type="EC" id="2.6.1.11" evidence="4"/>
<keyword evidence="1 4" id="KW-0032">Aminotransferase</keyword>
<evidence type="ECO:0000313" key="5">
    <source>
        <dbReference type="EMBL" id="AQS58012.1"/>
    </source>
</evidence>
<protein>
    <recommendedName>
        <fullName evidence="4">Acetylornithine aminotransferase</fullName>
        <shortName evidence="4">ACOAT</shortName>
        <ecNumber evidence="4">2.6.1.11</ecNumber>
    </recommendedName>
</protein>
<dbReference type="STRING" id="1833852.B0537_02190"/>
<keyword evidence="3 4" id="KW-0663">Pyridoxal phosphate</keyword>
<dbReference type="GO" id="GO:0042802">
    <property type="term" value="F:identical protein binding"/>
    <property type="evidence" value="ECO:0007669"/>
    <property type="project" value="TreeGrafter"/>
</dbReference>
<feature type="binding site" evidence="4">
    <location>
        <position position="141"/>
    </location>
    <ligand>
        <name>N(2)-acetyl-L-ornithine</name>
        <dbReference type="ChEBI" id="CHEBI:57805"/>
    </ligand>
</feature>
<dbReference type="NCBIfam" id="NF002325">
    <property type="entry name" value="PRK01278.1"/>
    <property type="match status" value="1"/>
</dbReference>
<organism evidence="5 6">
    <name type="scientific">Desulforamulus ferrireducens</name>
    <dbReference type="NCBI Taxonomy" id="1833852"/>
    <lineage>
        <taxon>Bacteria</taxon>
        <taxon>Bacillati</taxon>
        <taxon>Bacillota</taxon>
        <taxon>Clostridia</taxon>
        <taxon>Eubacteriales</taxon>
        <taxon>Peptococcaceae</taxon>
        <taxon>Desulforamulus</taxon>
    </lineage>
</organism>
<keyword evidence="4" id="KW-0028">Amino-acid biosynthesis</keyword>
<dbReference type="SUPFAM" id="SSF53383">
    <property type="entry name" value="PLP-dependent transferases"/>
    <property type="match status" value="1"/>
</dbReference>
<dbReference type="NCBIfam" id="NF002874">
    <property type="entry name" value="PRK03244.1"/>
    <property type="match status" value="1"/>
</dbReference>
<dbReference type="EMBL" id="CP019698">
    <property type="protein sequence ID" value="AQS58012.1"/>
    <property type="molecule type" value="Genomic_DNA"/>
</dbReference>
<comment type="cofactor">
    <cofactor evidence="4">
        <name>pyridoxal 5'-phosphate</name>
        <dbReference type="ChEBI" id="CHEBI:597326"/>
    </cofactor>
    <text evidence="4">Binds 1 pyridoxal phosphate per subunit.</text>
</comment>
<sequence>MNNQEIVSMGQQYVMNTYGRLPMALVKGEGAWVWDADGRQFLDFVGGLAVNSLGHAHPKVAEAVCQQVHKLLHCSNLYWIEQQVKLAKVLVENSCAHKAFFCNSGAEANEGAIKLARKYAKLHLGPDKYEIITATNSFHGRTLATITATGQDKYQKGFDPLPEGFRYVPYNDLAALQESIGPHTCAIMLEPVQGEGGVIPATPAYLEGVQALCREKGLLLIFDEVQCGLGRTGKLFAYQHYQVEPDIITLAKALAGGFPIGALLAKEHVAVAFQPGDHASTFGGNPLACAAALAAMETLLQDGLLANTQQVGQYFVDKLKQLAEKYTFVQEVRGMGLMLGMELTIPGKDIVARCLEQGLLINCTNGNVLRFLPPLIITEQQVDQAIEILDQAMRLV</sequence>
<dbReference type="Gene3D" id="3.90.1150.10">
    <property type="entry name" value="Aspartate Aminotransferase, domain 1"/>
    <property type="match status" value="1"/>
</dbReference>
<dbReference type="GO" id="GO:0005737">
    <property type="term" value="C:cytoplasm"/>
    <property type="evidence" value="ECO:0007669"/>
    <property type="project" value="UniProtKB-SubCell"/>
</dbReference>
<keyword evidence="2 4" id="KW-0808">Transferase</keyword>
<dbReference type="PANTHER" id="PTHR11986">
    <property type="entry name" value="AMINOTRANSFERASE CLASS III"/>
    <property type="match status" value="1"/>
</dbReference>
<dbReference type="Gene3D" id="3.40.640.10">
    <property type="entry name" value="Type I PLP-dependent aspartate aminotransferase-like (Major domain)"/>
    <property type="match status" value="1"/>
</dbReference>
<dbReference type="InterPro" id="IPR004636">
    <property type="entry name" value="AcOrn/SuccOrn_fam"/>
</dbReference>
<feature type="binding site" evidence="4">
    <location>
        <begin position="105"/>
        <end position="106"/>
    </location>
    <ligand>
        <name>pyridoxal 5'-phosphate</name>
        <dbReference type="ChEBI" id="CHEBI:597326"/>
    </ligand>
</feature>
<dbReference type="InterPro" id="IPR005814">
    <property type="entry name" value="Aminotrans_3"/>
</dbReference>
<dbReference type="Pfam" id="PF00202">
    <property type="entry name" value="Aminotran_3"/>
    <property type="match status" value="1"/>
</dbReference>
<dbReference type="GO" id="GO:0003992">
    <property type="term" value="F:N2-acetyl-L-ornithine:2-oxoglutarate 5-aminotransferase activity"/>
    <property type="evidence" value="ECO:0007669"/>
    <property type="project" value="UniProtKB-UniRule"/>
</dbReference>
<dbReference type="InterPro" id="IPR015421">
    <property type="entry name" value="PyrdxlP-dep_Trfase_major"/>
</dbReference>
<name>A0A1S6ITC4_9FIRM</name>
<comment type="subunit">
    <text evidence="4">Homodimer.</text>
</comment>
<comment type="catalytic activity">
    <reaction evidence="4">
        <text>N(2)-acetyl-L-ornithine + 2-oxoglutarate = N-acetyl-L-glutamate 5-semialdehyde + L-glutamate</text>
        <dbReference type="Rhea" id="RHEA:18049"/>
        <dbReference type="ChEBI" id="CHEBI:16810"/>
        <dbReference type="ChEBI" id="CHEBI:29123"/>
        <dbReference type="ChEBI" id="CHEBI:29985"/>
        <dbReference type="ChEBI" id="CHEBI:57805"/>
        <dbReference type="EC" id="2.6.1.11"/>
    </reaction>
</comment>
<evidence type="ECO:0000256" key="1">
    <source>
        <dbReference type="ARBA" id="ARBA00022576"/>
    </source>
</evidence>
<dbReference type="CDD" id="cd00610">
    <property type="entry name" value="OAT_like"/>
    <property type="match status" value="1"/>
</dbReference>
<dbReference type="PROSITE" id="PS00600">
    <property type="entry name" value="AA_TRANSFER_CLASS_3"/>
    <property type="match status" value="1"/>
</dbReference>
<feature type="binding site" evidence="4">
    <location>
        <position position="280"/>
    </location>
    <ligand>
        <name>N(2)-acetyl-L-ornithine</name>
        <dbReference type="ChEBI" id="CHEBI:57805"/>
    </ligand>
</feature>
<dbReference type="PANTHER" id="PTHR11986:SF113">
    <property type="entry name" value="SUCCINYLORNITHINE TRANSAMINASE"/>
    <property type="match status" value="1"/>
</dbReference>
<dbReference type="NCBIfam" id="TIGR00707">
    <property type="entry name" value="argD"/>
    <property type="match status" value="1"/>
</dbReference>
<dbReference type="InterPro" id="IPR049704">
    <property type="entry name" value="Aminotrans_3_PPA_site"/>
</dbReference>
<evidence type="ECO:0000256" key="3">
    <source>
        <dbReference type="ARBA" id="ARBA00022898"/>
    </source>
</evidence>
<comment type="pathway">
    <text evidence="4">Amino-acid biosynthesis; L-arginine biosynthesis; N(2)-acetyl-L-ornithine from L-glutamate: step 4/4.</text>
</comment>
<accession>A0A1S6ITC4</accession>
<dbReference type="GO" id="GO:0030170">
    <property type="term" value="F:pyridoxal phosphate binding"/>
    <property type="evidence" value="ECO:0007669"/>
    <property type="project" value="InterPro"/>
</dbReference>
<dbReference type="RefSeq" id="WP_077712971.1">
    <property type="nucleotide sequence ID" value="NZ_CP019698.1"/>
</dbReference>
<feature type="binding site" evidence="4">
    <location>
        <position position="281"/>
    </location>
    <ligand>
        <name>pyridoxal 5'-phosphate</name>
        <dbReference type="ChEBI" id="CHEBI:597326"/>
    </ligand>
</feature>
<keyword evidence="4" id="KW-0055">Arginine biosynthesis</keyword>
<evidence type="ECO:0000313" key="6">
    <source>
        <dbReference type="Proteomes" id="UP000189464"/>
    </source>
</evidence>
<dbReference type="UniPathway" id="UPA00068">
    <property type="reaction ID" value="UER00109"/>
</dbReference>
<proteinExistence type="inferred from homology"/>
<dbReference type="GO" id="GO:0006526">
    <property type="term" value="P:L-arginine biosynthetic process"/>
    <property type="evidence" value="ECO:0007669"/>
    <property type="project" value="UniProtKB-UniRule"/>
</dbReference>
<feature type="binding site" evidence="4">
    <location>
        <begin position="223"/>
        <end position="226"/>
    </location>
    <ligand>
        <name>pyridoxal 5'-phosphate</name>
        <dbReference type="ChEBI" id="CHEBI:597326"/>
    </ligand>
</feature>
<reference evidence="5 6" key="1">
    <citation type="journal article" date="2016" name="Int. J. Syst. Evol. Microbiol.">
        <title>Desulfotomaculum ferrireducens sp. nov., a moderately thermophilic sulfate-reducing and dissimilatory Fe(III)-reducing bacterium isolated from compost.</title>
        <authorList>
            <person name="Yang G."/>
            <person name="Guo J."/>
            <person name="Zhuang L."/>
            <person name="Yuan Y."/>
            <person name="Zhou S."/>
        </authorList>
    </citation>
    <scope>NUCLEOTIDE SEQUENCE [LARGE SCALE GENOMIC DNA]</scope>
    <source>
        <strain evidence="5 6">GSS09</strain>
    </source>
</reference>
<dbReference type="OrthoDB" id="9807885at2"/>
<dbReference type="AlphaFoldDB" id="A0A1S6ITC4"/>